<reference evidence="1 2" key="1">
    <citation type="submission" date="2020-03" db="EMBL/GenBank/DDBJ databases">
        <title>Leucobacter sp. nov., isolated from beetles.</title>
        <authorList>
            <person name="Hyun D.-W."/>
            <person name="Bae J.-W."/>
        </authorList>
    </citation>
    <scope>NUCLEOTIDE SEQUENCE [LARGE SCALE GENOMIC DNA]</scope>
    <source>
        <strain evidence="1 2">HDW9A</strain>
    </source>
</reference>
<sequence length="146" mass="15525">MATEKFAGPVDYAVFAVPQGRGLGDTLRTLHERIATGSIELLDLEFVSRDNLYNPRRLTLNELDLGGFDAAVFEGAASNILDEDDLAVASEPLAGDQVAVVIVFEDRCLASLADQVAAAGGQELFAGGIAIDDLEELLTKTEGEEQ</sequence>
<dbReference type="RefSeq" id="WP_166329393.1">
    <property type="nucleotide sequence ID" value="NZ_CP049933.1"/>
</dbReference>
<evidence type="ECO:0000313" key="1">
    <source>
        <dbReference type="EMBL" id="QIM18102.1"/>
    </source>
</evidence>
<keyword evidence="2" id="KW-1185">Reference proteome</keyword>
<dbReference type="InterPro" id="IPR046288">
    <property type="entry name" value="DUF6325"/>
</dbReference>
<dbReference type="EMBL" id="CP049933">
    <property type="protein sequence ID" value="QIM18102.1"/>
    <property type="molecule type" value="Genomic_DNA"/>
</dbReference>
<proteinExistence type="predicted"/>
<accession>A0ABX6JUW2</accession>
<dbReference type="Proteomes" id="UP000503441">
    <property type="component" value="Chromosome"/>
</dbReference>
<organism evidence="1 2">
    <name type="scientific">Leucobacter coleopterorum</name>
    <dbReference type="NCBI Taxonomy" id="2714933"/>
    <lineage>
        <taxon>Bacteria</taxon>
        <taxon>Bacillati</taxon>
        <taxon>Actinomycetota</taxon>
        <taxon>Actinomycetes</taxon>
        <taxon>Micrococcales</taxon>
        <taxon>Microbacteriaceae</taxon>
        <taxon>Leucobacter</taxon>
    </lineage>
</organism>
<dbReference type="Pfam" id="PF19850">
    <property type="entry name" value="DUF6325"/>
    <property type="match status" value="1"/>
</dbReference>
<protein>
    <submittedName>
        <fullName evidence="1">Uncharacterized protein</fullName>
    </submittedName>
</protein>
<name>A0ABX6JUW2_9MICO</name>
<evidence type="ECO:0000313" key="2">
    <source>
        <dbReference type="Proteomes" id="UP000503441"/>
    </source>
</evidence>
<gene>
    <name evidence="1" type="ORF">G7066_04500</name>
</gene>